<feature type="transmembrane region" description="Helical" evidence="7">
    <location>
        <begin position="72"/>
        <end position="95"/>
    </location>
</feature>
<dbReference type="InterPro" id="IPR006685">
    <property type="entry name" value="MscS_channel_2nd"/>
</dbReference>
<feature type="transmembrane region" description="Helical" evidence="7">
    <location>
        <begin position="31"/>
        <end position="52"/>
    </location>
</feature>
<evidence type="ECO:0000256" key="6">
    <source>
        <dbReference type="ARBA" id="ARBA00023136"/>
    </source>
</evidence>
<dbReference type="Proteomes" id="UP000704068">
    <property type="component" value="Unassembled WGS sequence"/>
</dbReference>
<reference evidence="9" key="1">
    <citation type="submission" date="2020-04" db="EMBL/GenBank/DDBJ databases">
        <title>Deep metagenomics examines the oral microbiome during advanced dental caries in children, revealing novel taxa and co-occurrences with host molecules.</title>
        <authorList>
            <person name="Baker J.L."/>
            <person name="Morton J.T."/>
            <person name="Dinis M."/>
            <person name="Alvarez R."/>
            <person name="Tran N.C."/>
            <person name="Knight R."/>
            <person name="Edlund A."/>
        </authorList>
    </citation>
    <scope>NUCLEOTIDE SEQUENCE</scope>
    <source>
        <strain evidence="9">JCVI_34_bin.1</strain>
    </source>
</reference>
<feature type="domain" description="Mechanosensitive ion channel MscS" evidence="8">
    <location>
        <begin position="119"/>
        <end position="184"/>
    </location>
</feature>
<dbReference type="AlphaFoldDB" id="A0A929RYY3"/>
<dbReference type="PROSITE" id="PS01246">
    <property type="entry name" value="UPF0003"/>
    <property type="match status" value="1"/>
</dbReference>
<name>A0A929RYY3_9BACT</name>
<accession>A0A929RYY3</accession>
<evidence type="ECO:0000256" key="7">
    <source>
        <dbReference type="SAM" id="Phobius"/>
    </source>
</evidence>
<dbReference type="PANTHER" id="PTHR30221">
    <property type="entry name" value="SMALL-CONDUCTANCE MECHANOSENSITIVE CHANNEL"/>
    <property type="match status" value="1"/>
</dbReference>
<dbReference type="InterPro" id="IPR011066">
    <property type="entry name" value="MscS_channel_C_sf"/>
</dbReference>
<dbReference type="SUPFAM" id="SSF82689">
    <property type="entry name" value="Mechanosensitive channel protein MscS (YggB), C-terminal domain"/>
    <property type="match status" value="1"/>
</dbReference>
<dbReference type="PANTHER" id="PTHR30221:SF1">
    <property type="entry name" value="SMALL-CONDUCTANCE MECHANOSENSITIVE CHANNEL"/>
    <property type="match status" value="1"/>
</dbReference>
<proteinExistence type="inferred from homology"/>
<protein>
    <submittedName>
        <fullName evidence="9">Mechanosensitive ion channel</fullName>
    </submittedName>
</protein>
<sequence>MHFISLVELPAVSVSRLDRLLDKLLDGSIMIGQRILIALVVFIIGRYVVKLLNRVFRHVLERSTMDPGVQSFLRSLVNIVLLIVLILSVVGALGINTTSLAALLASAGVAIGMALSGNLQNVAGGIVILLFKPYKVGDYIEAQGNEGTVKEILLFHTIVMTNDLRTIYIPNGQMSTTVVINQSRSELRRAQWVVGIEYGNDITHAKKVIQNCLDAEPRLLREPTSEAGEPLAPFFIEVTNLNASSVDIMVQAYVKRADYLDVRFKMNEALYAAIDADPALNIPFPTETVHIVKDN</sequence>
<evidence type="ECO:0000256" key="5">
    <source>
        <dbReference type="ARBA" id="ARBA00022989"/>
    </source>
</evidence>
<evidence type="ECO:0000313" key="9">
    <source>
        <dbReference type="EMBL" id="MBF0970619.1"/>
    </source>
</evidence>
<comment type="similarity">
    <text evidence="2">Belongs to the MscS (TC 1.A.23) family.</text>
</comment>
<evidence type="ECO:0000259" key="8">
    <source>
        <dbReference type="Pfam" id="PF00924"/>
    </source>
</evidence>
<dbReference type="InterPro" id="IPR010920">
    <property type="entry name" value="LSM_dom_sf"/>
</dbReference>
<dbReference type="GO" id="GO:0008381">
    <property type="term" value="F:mechanosensitive monoatomic ion channel activity"/>
    <property type="evidence" value="ECO:0007669"/>
    <property type="project" value="InterPro"/>
</dbReference>
<dbReference type="InterPro" id="IPR023408">
    <property type="entry name" value="MscS_beta-dom_sf"/>
</dbReference>
<organism evidence="9 10">
    <name type="scientific">Alloprevotella tannerae</name>
    <dbReference type="NCBI Taxonomy" id="76122"/>
    <lineage>
        <taxon>Bacteria</taxon>
        <taxon>Pseudomonadati</taxon>
        <taxon>Bacteroidota</taxon>
        <taxon>Bacteroidia</taxon>
        <taxon>Bacteroidales</taxon>
        <taxon>Prevotellaceae</taxon>
        <taxon>Alloprevotella</taxon>
    </lineage>
</organism>
<keyword evidence="5 7" id="KW-1133">Transmembrane helix</keyword>
<dbReference type="EMBL" id="JABZGR010000017">
    <property type="protein sequence ID" value="MBF0970619.1"/>
    <property type="molecule type" value="Genomic_DNA"/>
</dbReference>
<evidence type="ECO:0000256" key="1">
    <source>
        <dbReference type="ARBA" id="ARBA00004651"/>
    </source>
</evidence>
<dbReference type="GO" id="GO:0005886">
    <property type="term" value="C:plasma membrane"/>
    <property type="evidence" value="ECO:0007669"/>
    <property type="project" value="UniProtKB-SubCell"/>
</dbReference>
<keyword evidence="6 7" id="KW-0472">Membrane</keyword>
<evidence type="ECO:0000256" key="2">
    <source>
        <dbReference type="ARBA" id="ARBA00008017"/>
    </source>
</evidence>
<comment type="subcellular location">
    <subcellularLocation>
        <location evidence="1">Cell membrane</location>
        <topology evidence="1">Multi-pass membrane protein</topology>
    </subcellularLocation>
</comment>
<dbReference type="Pfam" id="PF00924">
    <property type="entry name" value="MS_channel_2nd"/>
    <property type="match status" value="1"/>
</dbReference>
<dbReference type="InterPro" id="IPR006686">
    <property type="entry name" value="MscS_channel_CS"/>
</dbReference>
<dbReference type="SUPFAM" id="SSF50182">
    <property type="entry name" value="Sm-like ribonucleoproteins"/>
    <property type="match status" value="1"/>
</dbReference>
<dbReference type="Gene3D" id="3.30.70.100">
    <property type="match status" value="1"/>
</dbReference>
<dbReference type="Gene3D" id="1.10.287.1260">
    <property type="match status" value="1"/>
</dbReference>
<dbReference type="InterPro" id="IPR011014">
    <property type="entry name" value="MscS_channel_TM-2"/>
</dbReference>
<evidence type="ECO:0000313" key="10">
    <source>
        <dbReference type="Proteomes" id="UP000704068"/>
    </source>
</evidence>
<evidence type="ECO:0000256" key="3">
    <source>
        <dbReference type="ARBA" id="ARBA00022475"/>
    </source>
</evidence>
<keyword evidence="4 7" id="KW-0812">Transmembrane</keyword>
<dbReference type="SUPFAM" id="SSF82861">
    <property type="entry name" value="Mechanosensitive channel protein MscS (YggB), transmembrane region"/>
    <property type="match status" value="1"/>
</dbReference>
<gene>
    <name evidence="9" type="ORF">HXK21_06205</name>
</gene>
<feature type="transmembrane region" description="Helical" evidence="7">
    <location>
        <begin position="101"/>
        <end position="131"/>
    </location>
</feature>
<evidence type="ECO:0000256" key="4">
    <source>
        <dbReference type="ARBA" id="ARBA00022692"/>
    </source>
</evidence>
<comment type="caution">
    <text evidence="9">The sequence shown here is derived from an EMBL/GenBank/DDBJ whole genome shotgun (WGS) entry which is preliminary data.</text>
</comment>
<dbReference type="Gene3D" id="2.30.30.60">
    <property type="match status" value="1"/>
</dbReference>
<dbReference type="RefSeq" id="WP_303764158.1">
    <property type="nucleotide sequence ID" value="NZ_JABZGR010000017.1"/>
</dbReference>
<keyword evidence="3" id="KW-1003">Cell membrane</keyword>
<dbReference type="InterPro" id="IPR045275">
    <property type="entry name" value="MscS_archaea/bacteria_type"/>
</dbReference>